<evidence type="ECO:0000259" key="3">
    <source>
        <dbReference type="PROSITE" id="PS51471"/>
    </source>
</evidence>
<dbReference type="PANTHER" id="PTHR47991">
    <property type="entry name" value="OXOGLUTARATE/IRON-DEPENDENT DIOXYGENASE"/>
    <property type="match status" value="1"/>
</dbReference>
<dbReference type="InterPro" id="IPR044861">
    <property type="entry name" value="IPNS-like_FE2OG_OXY"/>
</dbReference>
<name>A0AAV6WA46_9LAMI</name>
<dbReference type="EMBL" id="WHWC01000018">
    <property type="protein sequence ID" value="KAG8365585.1"/>
    <property type="molecule type" value="Genomic_DNA"/>
</dbReference>
<dbReference type="Pfam" id="PF03171">
    <property type="entry name" value="2OG-FeII_Oxy"/>
    <property type="match status" value="1"/>
</dbReference>
<organism evidence="4 5">
    <name type="scientific">Buddleja alternifolia</name>
    <dbReference type="NCBI Taxonomy" id="168488"/>
    <lineage>
        <taxon>Eukaryota</taxon>
        <taxon>Viridiplantae</taxon>
        <taxon>Streptophyta</taxon>
        <taxon>Embryophyta</taxon>
        <taxon>Tracheophyta</taxon>
        <taxon>Spermatophyta</taxon>
        <taxon>Magnoliopsida</taxon>
        <taxon>eudicotyledons</taxon>
        <taxon>Gunneridae</taxon>
        <taxon>Pentapetalae</taxon>
        <taxon>asterids</taxon>
        <taxon>lamiids</taxon>
        <taxon>Lamiales</taxon>
        <taxon>Scrophulariaceae</taxon>
        <taxon>Buddlejeae</taxon>
        <taxon>Buddleja</taxon>
    </lineage>
</organism>
<dbReference type="InterPro" id="IPR005123">
    <property type="entry name" value="Oxoglu/Fe-dep_dioxygenase_dom"/>
</dbReference>
<evidence type="ECO:0000313" key="4">
    <source>
        <dbReference type="EMBL" id="KAG8365585.1"/>
    </source>
</evidence>
<sequence length="191" mass="21716">MEDYSGEMKKLAMTLLSQLAKELKMDDQEMRQLFNDGVQSIWMNYYPPCPEPDRAIGFTPHSDNVALTILFQLNETEGLQIRRDGKWVLVKPLPNAFVVNVGDVLEIVSNGMYGSIEHRAIVNSSKERVSVATFYSPNIDSDLGPARSLIGPNNPPVFRRMPIDDYFKEFFARKLNGKSYLDFMKLEGSTK</sequence>
<keyword evidence="2" id="KW-0408">Iron</keyword>
<dbReference type="Proteomes" id="UP000826271">
    <property type="component" value="Unassembled WGS sequence"/>
</dbReference>
<dbReference type="Gene3D" id="2.60.120.330">
    <property type="entry name" value="B-lactam Antibiotic, Isopenicillin N Synthase, Chain"/>
    <property type="match status" value="1"/>
</dbReference>
<dbReference type="AlphaFoldDB" id="A0AAV6WA46"/>
<keyword evidence="5" id="KW-1185">Reference proteome</keyword>
<dbReference type="InterPro" id="IPR027443">
    <property type="entry name" value="IPNS-like_sf"/>
</dbReference>
<reference evidence="4" key="1">
    <citation type="submission" date="2019-10" db="EMBL/GenBank/DDBJ databases">
        <authorList>
            <person name="Zhang R."/>
            <person name="Pan Y."/>
            <person name="Wang J."/>
            <person name="Ma R."/>
            <person name="Yu S."/>
        </authorList>
    </citation>
    <scope>NUCLEOTIDE SEQUENCE</scope>
    <source>
        <strain evidence="4">LA-IB0</strain>
        <tissue evidence="4">Leaf</tissue>
    </source>
</reference>
<evidence type="ECO:0000256" key="2">
    <source>
        <dbReference type="ARBA" id="ARBA00023004"/>
    </source>
</evidence>
<dbReference type="SUPFAM" id="SSF51197">
    <property type="entry name" value="Clavaminate synthase-like"/>
    <property type="match status" value="1"/>
</dbReference>
<comment type="caution">
    <text evidence="4">The sequence shown here is derived from an EMBL/GenBank/DDBJ whole genome shotgun (WGS) entry which is preliminary data.</text>
</comment>
<gene>
    <name evidence="4" type="ORF">BUALT_Bualt18G0120700</name>
</gene>
<protein>
    <recommendedName>
        <fullName evidence="3">Fe2OG dioxygenase domain-containing protein</fullName>
    </recommendedName>
</protein>
<evidence type="ECO:0000256" key="1">
    <source>
        <dbReference type="ARBA" id="ARBA00022723"/>
    </source>
</evidence>
<proteinExistence type="predicted"/>
<evidence type="ECO:0000313" key="5">
    <source>
        <dbReference type="Proteomes" id="UP000826271"/>
    </source>
</evidence>
<keyword evidence="1" id="KW-0479">Metal-binding</keyword>
<dbReference type="InterPro" id="IPR050295">
    <property type="entry name" value="Plant_2OG-oxidoreductases"/>
</dbReference>
<feature type="domain" description="Fe2OG dioxygenase" evidence="3">
    <location>
        <begin position="34"/>
        <end position="137"/>
    </location>
</feature>
<dbReference type="PROSITE" id="PS51471">
    <property type="entry name" value="FE2OG_OXY"/>
    <property type="match status" value="1"/>
</dbReference>
<dbReference type="GO" id="GO:0046872">
    <property type="term" value="F:metal ion binding"/>
    <property type="evidence" value="ECO:0007669"/>
    <property type="project" value="UniProtKB-KW"/>
</dbReference>
<accession>A0AAV6WA46</accession>